<keyword evidence="1" id="KW-1133">Transmembrane helix</keyword>
<dbReference type="RefSeq" id="WP_111959446.1">
    <property type="nucleotide sequence ID" value="NZ_BJYI01000004.1"/>
</dbReference>
<name>A0A511Y7Q8_9FLAO</name>
<evidence type="ECO:0000259" key="2">
    <source>
        <dbReference type="Pfam" id="PF04773"/>
    </source>
</evidence>
<dbReference type="GO" id="GO:0016989">
    <property type="term" value="F:sigma factor antagonist activity"/>
    <property type="evidence" value="ECO:0007669"/>
    <property type="project" value="TreeGrafter"/>
</dbReference>
<sequence>MEDKFNLTEEEDNKAWTNAFITIRRKEQQKRKRRYIIFGGMAAVVLFSSSILGFNILNKPDVYFANSNRLKVLLPDNSEVILQKGAKLTVEKSFPADTRDVKLEGDAVFKVSKSKTHPFIVHGNDYETKVLGTVFKVSQNGKTFTVDLFEGKIQVNKNGTSEKPLILRPKETFSNMGSLDVGVVMKTESKNSPTQHNNKLIGIHFSECPVKTAIQTLERNYGLKISYPLEVSSENVSVAREDANATDIIKAIALQLNLNIKQINATTFELEK</sequence>
<evidence type="ECO:0000313" key="4">
    <source>
        <dbReference type="Proteomes" id="UP000321150"/>
    </source>
</evidence>
<evidence type="ECO:0000256" key="1">
    <source>
        <dbReference type="SAM" id="Phobius"/>
    </source>
</evidence>
<protein>
    <recommendedName>
        <fullName evidence="2">FecR protein domain-containing protein</fullName>
    </recommendedName>
</protein>
<dbReference type="Proteomes" id="UP000321150">
    <property type="component" value="Unassembled WGS sequence"/>
</dbReference>
<dbReference type="PANTHER" id="PTHR30273">
    <property type="entry name" value="PERIPLASMIC SIGNAL SENSOR AND SIGMA FACTOR ACTIVATOR FECR-RELATED"/>
    <property type="match status" value="1"/>
</dbReference>
<dbReference type="InterPro" id="IPR006860">
    <property type="entry name" value="FecR"/>
</dbReference>
<dbReference type="PANTHER" id="PTHR30273:SF2">
    <property type="entry name" value="PROTEIN FECR"/>
    <property type="match status" value="1"/>
</dbReference>
<dbReference type="AlphaFoldDB" id="A0A511Y7Q8"/>
<dbReference type="EMBL" id="BJYI01000004">
    <property type="protein sequence ID" value="GEN71226.1"/>
    <property type="molecule type" value="Genomic_DNA"/>
</dbReference>
<feature type="transmembrane region" description="Helical" evidence="1">
    <location>
        <begin position="35"/>
        <end position="57"/>
    </location>
</feature>
<feature type="domain" description="FecR protein" evidence="2">
    <location>
        <begin position="66"/>
        <end position="153"/>
    </location>
</feature>
<dbReference type="Gene3D" id="2.60.120.1440">
    <property type="match status" value="1"/>
</dbReference>
<dbReference type="InterPro" id="IPR012373">
    <property type="entry name" value="Ferrdict_sens_TM"/>
</dbReference>
<reference evidence="3 4" key="1">
    <citation type="submission" date="2019-07" db="EMBL/GenBank/DDBJ databases">
        <title>Whole genome shotgun sequence of Chryseobacterium lathyri NBRC 105250.</title>
        <authorList>
            <person name="Hosoyama A."/>
            <person name="Uohara A."/>
            <person name="Ohji S."/>
            <person name="Ichikawa N."/>
        </authorList>
    </citation>
    <scope>NUCLEOTIDE SEQUENCE [LARGE SCALE GENOMIC DNA]</scope>
    <source>
        <strain evidence="3 4">NBRC 105250</strain>
    </source>
</reference>
<dbReference type="Pfam" id="PF04773">
    <property type="entry name" value="FecR"/>
    <property type="match status" value="1"/>
</dbReference>
<comment type="caution">
    <text evidence="3">The sequence shown here is derived from an EMBL/GenBank/DDBJ whole genome shotgun (WGS) entry which is preliminary data.</text>
</comment>
<dbReference type="OrthoDB" id="651134at2"/>
<gene>
    <name evidence="3" type="ORF">CLA01_12980</name>
</gene>
<accession>A0A511Y7Q8</accession>
<keyword evidence="1" id="KW-0472">Membrane</keyword>
<organism evidence="3 4">
    <name type="scientific">Chryseobacterium lathyri</name>
    <dbReference type="NCBI Taxonomy" id="395933"/>
    <lineage>
        <taxon>Bacteria</taxon>
        <taxon>Pseudomonadati</taxon>
        <taxon>Bacteroidota</taxon>
        <taxon>Flavobacteriia</taxon>
        <taxon>Flavobacteriales</taxon>
        <taxon>Weeksellaceae</taxon>
        <taxon>Chryseobacterium group</taxon>
        <taxon>Chryseobacterium</taxon>
    </lineage>
</organism>
<proteinExistence type="predicted"/>
<keyword evidence="1" id="KW-0812">Transmembrane</keyword>
<evidence type="ECO:0000313" key="3">
    <source>
        <dbReference type="EMBL" id="GEN71226.1"/>
    </source>
</evidence>